<dbReference type="Proteomes" id="UP000015001">
    <property type="component" value="Unassembled WGS sequence"/>
</dbReference>
<feature type="region of interest" description="Disordered" evidence="1">
    <location>
        <begin position="1"/>
        <end position="36"/>
    </location>
</feature>
<keyword evidence="3" id="KW-1185">Reference proteome</keyword>
<feature type="compositionally biased region" description="Basic and acidic residues" evidence="1">
    <location>
        <begin position="9"/>
        <end position="21"/>
    </location>
</feature>
<name>S4N0H7_9ACTN</name>
<dbReference type="HOGENOM" id="CLU_3358688_0_0_11"/>
<sequence length="36" mass="4209">MYSRLGGTEPERVEPEGRDRTVYTGLEDGIRRRRIS</sequence>
<dbReference type="EMBL" id="AOPY01001401">
    <property type="protein sequence ID" value="EPJ39877.1"/>
    <property type="molecule type" value="Genomic_DNA"/>
</dbReference>
<reference evidence="2 3" key="1">
    <citation type="submission" date="2013-02" db="EMBL/GenBank/DDBJ databases">
        <title>Draft Genome Sequence of Streptomyces afghaniensis, Which Produces Compounds of the Julimycin B-Complex.</title>
        <authorList>
            <person name="Gruening B.A."/>
            <person name="Praeg A."/>
            <person name="Erxleben A."/>
            <person name="Guenther S."/>
            <person name="Fiedler H.-P."/>
            <person name="Goodfellow M."/>
            <person name="Mueller M."/>
        </authorList>
    </citation>
    <scope>NUCLEOTIDE SEQUENCE [LARGE SCALE GENOMIC DNA]</scope>
    <source>
        <strain evidence="2 3">772</strain>
    </source>
</reference>
<protein>
    <submittedName>
        <fullName evidence="2">Uncharacterized protein</fullName>
    </submittedName>
</protein>
<organism evidence="2 3">
    <name type="scientific">Streptomyces afghaniensis 772</name>
    <dbReference type="NCBI Taxonomy" id="1283301"/>
    <lineage>
        <taxon>Bacteria</taxon>
        <taxon>Bacillati</taxon>
        <taxon>Actinomycetota</taxon>
        <taxon>Actinomycetes</taxon>
        <taxon>Kitasatosporales</taxon>
        <taxon>Streptomycetaceae</taxon>
        <taxon>Streptomyces</taxon>
    </lineage>
</organism>
<comment type="caution">
    <text evidence="2">The sequence shown here is derived from an EMBL/GenBank/DDBJ whole genome shotgun (WGS) entry which is preliminary data.</text>
</comment>
<evidence type="ECO:0000313" key="3">
    <source>
        <dbReference type="Proteomes" id="UP000015001"/>
    </source>
</evidence>
<dbReference type="PATRIC" id="fig|1283301.3.peg.3064"/>
<evidence type="ECO:0000256" key="1">
    <source>
        <dbReference type="SAM" id="MobiDB-lite"/>
    </source>
</evidence>
<proteinExistence type="predicted"/>
<accession>S4N0H7</accession>
<dbReference type="AlphaFoldDB" id="S4N0H7"/>
<evidence type="ECO:0000313" key="2">
    <source>
        <dbReference type="EMBL" id="EPJ39877.1"/>
    </source>
</evidence>
<gene>
    <name evidence="2" type="ORF">STAFG_3093</name>
</gene>